<name>A0A7C3UR56_UNCW3</name>
<keyword evidence="1" id="KW-0560">Oxidoreductase</keyword>
<evidence type="ECO:0000256" key="1">
    <source>
        <dbReference type="ARBA" id="ARBA00023002"/>
    </source>
</evidence>
<sequence>MKRLLRYLREEVFPTPFCPGCGHGILLSSILRAIDEEGIDFSQMVFVSGIGCAAWIPSPHFKADTLHTLHGRAIAYATGVKIVRPELKVVVISGDGDLAAIGGNHLIHAARRNTPLLVICANNSIYGMTGGQVSPTTPEGSYTETTPLGNEERSFDLCELVKGCGASYVARWTVFHTKPLIRSIREGLNSQGFAFIDVLSPCPTQFGRRNSLPTLYDFFCFLKERFLPYERAKGMKREEKRGKIVIGRYETSD</sequence>
<dbReference type="Pfam" id="PF02775">
    <property type="entry name" value="TPP_enzyme_C"/>
    <property type="match status" value="1"/>
</dbReference>
<dbReference type="GO" id="GO:0016625">
    <property type="term" value="F:oxidoreductase activity, acting on the aldehyde or oxo group of donors, iron-sulfur protein as acceptor"/>
    <property type="evidence" value="ECO:0007669"/>
    <property type="project" value="UniProtKB-ARBA"/>
</dbReference>
<feature type="domain" description="Thiamine pyrophosphate enzyme TPP-binding" evidence="2">
    <location>
        <begin position="58"/>
        <end position="198"/>
    </location>
</feature>
<dbReference type="InterPro" id="IPR029061">
    <property type="entry name" value="THDP-binding"/>
</dbReference>
<reference evidence="3" key="1">
    <citation type="journal article" date="2020" name="mSystems">
        <title>Genome- and Community-Level Interaction Insights into Carbon Utilization and Element Cycling Functions of Hydrothermarchaeota in Hydrothermal Sediment.</title>
        <authorList>
            <person name="Zhou Z."/>
            <person name="Liu Y."/>
            <person name="Xu W."/>
            <person name="Pan J."/>
            <person name="Luo Z.H."/>
            <person name="Li M."/>
        </authorList>
    </citation>
    <scope>NUCLEOTIDE SEQUENCE [LARGE SCALE GENOMIC DNA]</scope>
    <source>
        <strain evidence="3">SpSt-906</strain>
    </source>
</reference>
<dbReference type="PANTHER" id="PTHR48084">
    <property type="entry name" value="2-OXOGLUTARATE OXIDOREDUCTASE SUBUNIT KORB-RELATED"/>
    <property type="match status" value="1"/>
</dbReference>
<dbReference type="Gene3D" id="3.40.50.970">
    <property type="match status" value="1"/>
</dbReference>
<dbReference type="InterPro" id="IPR011766">
    <property type="entry name" value="TPP_enzyme_TPP-bd"/>
</dbReference>
<organism evidence="3">
    <name type="scientific">candidate division WOR-3 bacterium</name>
    <dbReference type="NCBI Taxonomy" id="2052148"/>
    <lineage>
        <taxon>Bacteria</taxon>
        <taxon>Bacteria division WOR-3</taxon>
    </lineage>
</organism>
<dbReference type="CDD" id="cd03375">
    <property type="entry name" value="TPP_OGFOR"/>
    <property type="match status" value="1"/>
</dbReference>
<accession>A0A7C3UR56</accession>
<dbReference type="InterPro" id="IPR051457">
    <property type="entry name" value="2-oxoacid:Fd_oxidoreductase"/>
</dbReference>
<dbReference type="PANTHER" id="PTHR48084:SF1">
    <property type="entry name" value="2-OXOGLUTARATE SYNTHASE SUBUNIT KORB"/>
    <property type="match status" value="1"/>
</dbReference>
<evidence type="ECO:0000313" key="3">
    <source>
        <dbReference type="EMBL" id="HGE99208.1"/>
    </source>
</evidence>
<dbReference type="EMBL" id="DTMQ01000024">
    <property type="protein sequence ID" value="HGE99208.1"/>
    <property type="molecule type" value="Genomic_DNA"/>
</dbReference>
<protein>
    <submittedName>
        <fullName evidence="3">2-oxoacid:ferredoxin oxidoreductase subunit beta</fullName>
    </submittedName>
</protein>
<gene>
    <name evidence="3" type="ORF">ENX07_03955</name>
</gene>
<dbReference type="GO" id="GO:0030976">
    <property type="term" value="F:thiamine pyrophosphate binding"/>
    <property type="evidence" value="ECO:0007669"/>
    <property type="project" value="InterPro"/>
</dbReference>
<dbReference type="SUPFAM" id="SSF52518">
    <property type="entry name" value="Thiamin diphosphate-binding fold (THDP-binding)"/>
    <property type="match status" value="1"/>
</dbReference>
<comment type="caution">
    <text evidence="3">The sequence shown here is derived from an EMBL/GenBank/DDBJ whole genome shotgun (WGS) entry which is preliminary data.</text>
</comment>
<dbReference type="AlphaFoldDB" id="A0A7C3UR56"/>
<evidence type="ECO:0000259" key="2">
    <source>
        <dbReference type="Pfam" id="PF02775"/>
    </source>
</evidence>
<proteinExistence type="predicted"/>
<dbReference type="GO" id="GO:0045333">
    <property type="term" value="P:cellular respiration"/>
    <property type="evidence" value="ECO:0007669"/>
    <property type="project" value="UniProtKB-ARBA"/>
</dbReference>